<keyword evidence="1" id="KW-0732">Signal</keyword>
<organism evidence="2 3">
    <name type="scientific">Gigaspora margarita</name>
    <dbReference type="NCBI Taxonomy" id="4874"/>
    <lineage>
        <taxon>Eukaryota</taxon>
        <taxon>Fungi</taxon>
        <taxon>Fungi incertae sedis</taxon>
        <taxon>Mucoromycota</taxon>
        <taxon>Glomeromycotina</taxon>
        <taxon>Glomeromycetes</taxon>
        <taxon>Diversisporales</taxon>
        <taxon>Gigasporaceae</taxon>
        <taxon>Gigaspora</taxon>
    </lineage>
</organism>
<reference evidence="2 3" key="1">
    <citation type="submission" date="2021-06" db="EMBL/GenBank/DDBJ databases">
        <authorList>
            <person name="Kallberg Y."/>
            <person name="Tangrot J."/>
            <person name="Rosling A."/>
        </authorList>
    </citation>
    <scope>NUCLEOTIDE SEQUENCE [LARGE SCALE GENOMIC DNA]</scope>
    <source>
        <strain evidence="2 3">120-4 pot B 10/14</strain>
    </source>
</reference>
<dbReference type="EMBL" id="CAJVQB010008249">
    <property type="protein sequence ID" value="CAG8716269.1"/>
    <property type="molecule type" value="Genomic_DNA"/>
</dbReference>
<gene>
    <name evidence="2" type="ORF">GMARGA_LOCUS13148</name>
</gene>
<evidence type="ECO:0000313" key="2">
    <source>
        <dbReference type="EMBL" id="CAG8716269.1"/>
    </source>
</evidence>
<feature type="signal peptide" evidence="1">
    <location>
        <begin position="1"/>
        <end position="20"/>
    </location>
</feature>
<accession>A0ABN7V173</accession>
<comment type="caution">
    <text evidence="2">The sequence shown here is derived from an EMBL/GenBank/DDBJ whole genome shotgun (WGS) entry which is preliminary data.</text>
</comment>
<evidence type="ECO:0000313" key="3">
    <source>
        <dbReference type="Proteomes" id="UP000789901"/>
    </source>
</evidence>
<feature type="chain" id="PRO_5045312443" evidence="1">
    <location>
        <begin position="21"/>
        <end position="157"/>
    </location>
</feature>
<keyword evidence="3" id="KW-1185">Reference proteome</keyword>
<sequence>MKQNFIFTFILLITPFVINAVPCYHTPTPPLLNLFFFLSNTSDPNLQTTHMTISQTPEYHIYNDTKIIAEIYSENDVQNKVSEYVFELCAMTNVTCPFTAGNTYSAKAEFQIPVTTKVVTVSVLTEHNQYLGCEIVVLKNITIPTLTTSNPTSTPYP</sequence>
<dbReference type="Proteomes" id="UP000789901">
    <property type="component" value="Unassembled WGS sequence"/>
</dbReference>
<proteinExistence type="predicted"/>
<name>A0ABN7V173_GIGMA</name>
<evidence type="ECO:0000256" key="1">
    <source>
        <dbReference type="SAM" id="SignalP"/>
    </source>
</evidence>
<protein>
    <submittedName>
        <fullName evidence="2">28947_t:CDS:1</fullName>
    </submittedName>
</protein>